<feature type="compositionally biased region" description="Low complexity" evidence="8">
    <location>
        <begin position="357"/>
        <end position="377"/>
    </location>
</feature>
<protein>
    <submittedName>
        <fullName evidence="11">Helix-turn-helix domain-containing protein</fullName>
    </submittedName>
</protein>
<evidence type="ECO:0000256" key="4">
    <source>
        <dbReference type="ARBA" id="ARBA00022729"/>
    </source>
</evidence>
<dbReference type="GO" id="GO:1901678">
    <property type="term" value="P:iron coordination entity transport"/>
    <property type="evidence" value="ECO:0007669"/>
    <property type="project" value="UniProtKB-ARBA"/>
</dbReference>
<name>A0A3M8DCF6_9BACL</name>
<dbReference type="Gene3D" id="3.40.50.1980">
    <property type="entry name" value="Nitrogenase molybdenum iron protein domain"/>
    <property type="match status" value="2"/>
</dbReference>
<reference evidence="11 12" key="1">
    <citation type="submission" date="2018-10" db="EMBL/GenBank/DDBJ databases">
        <title>Phylogenomics of Brevibacillus.</title>
        <authorList>
            <person name="Dunlap C."/>
        </authorList>
    </citation>
    <scope>NUCLEOTIDE SEQUENCE [LARGE SCALE GENOMIC DNA]</scope>
    <source>
        <strain evidence="11 12">JCM 15774</strain>
    </source>
</reference>
<keyword evidence="5" id="KW-0805">Transcription regulation</keyword>
<dbReference type="PROSITE" id="PS01124">
    <property type="entry name" value="HTH_ARAC_FAMILY_2"/>
    <property type="match status" value="1"/>
</dbReference>
<evidence type="ECO:0000256" key="6">
    <source>
        <dbReference type="ARBA" id="ARBA00023125"/>
    </source>
</evidence>
<accession>A0A3M8DCF6</accession>
<evidence type="ECO:0000256" key="5">
    <source>
        <dbReference type="ARBA" id="ARBA00023015"/>
    </source>
</evidence>
<dbReference type="Pfam" id="PF01497">
    <property type="entry name" value="Peripla_BP_2"/>
    <property type="match status" value="1"/>
</dbReference>
<organism evidence="11 12">
    <name type="scientific">Brevibacillus nitrificans</name>
    <dbReference type="NCBI Taxonomy" id="651560"/>
    <lineage>
        <taxon>Bacteria</taxon>
        <taxon>Bacillati</taxon>
        <taxon>Bacillota</taxon>
        <taxon>Bacilli</taxon>
        <taxon>Bacillales</taxon>
        <taxon>Paenibacillaceae</taxon>
        <taxon>Brevibacillus</taxon>
    </lineage>
</organism>
<keyword evidence="7" id="KW-0804">Transcription</keyword>
<proteinExistence type="inferred from homology"/>
<dbReference type="InterPro" id="IPR009057">
    <property type="entry name" value="Homeodomain-like_sf"/>
</dbReference>
<feature type="domain" description="Fe/B12 periplasmic-binding" evidence="10">
    <location>
        <begin position="403"/>
        <end position="662"/>
    </location>
</feature>
<dbReference type="InterPro" id="IPR018062">
    <property type="entry name" value="HTH_AraC-typ_CS"/>
</dbReference>
<dbReference type="EMBL" id="RHHU01000006">
    <property type="protein sequence ID" value="RNB85714.1"/>
    <property type="molecule type" value="Genomic_DNA"/>
</dbReference>
<dbReference type="InterPro" id="IPR018060">
    <property type="entry name" value="HTH_AraC"/>
</dbReference>
<evidence type="ECO:0000256" key="3">
    <source>
        <dbReference type="ARBA" id="ARBA00022448"/>
    </source>
</evidence>
<dbReference type="Pfam" id="PF12833">
    <property type="entry name" value="HTH_18"/>
    <property type="match status" value="1"/>
</dbReference>
<dbReference type="PRINTS" id="PR00032">
    <property type="entry name" value="HTHARAC"/>
</dbReference>
<evidence type="ECO:0000256" key="7">
    <source>
        <dbReference type="ARBA" id="ARBA00023163"/>
    </source>
</evidence>
<dbReference type="PROSITE" id="PS00041">
    <property type="entry name" value="HTH_ARAC_FAMILY_1"/>
    <property type="match status" value="1"/>
</dbReference>
<dbReference type="AlphaFoldDB" id="A0A3M8DCF6"/>
<keyword evidence="6" id="KW-0238">DNA-binding</keyword>
<evidence type="ECO:0000256" key="8">
    <source>
        <dbReference type="SAM" id="MobiDB-lite"/>
    </source>
</evidence>
<dbReference type="GO" id="GO:0030288">
    <property type="term" value="C:outer membrane-bounded periplasmic space"/>
    <property type="evidence" value="ECO:0007669"/>
    <property type="project" value="TreeGrafter"/>
</dbReference>
<evidence type="ECO:0000256" key="1">
    <source>
        <dbReference type="ARBA" id="ARBA00004196"/>
    </source>
</evidence>
<keyword evidence="4" id="KW-0732">Signal</keyword>
<sequence length="662" mass="74489">MRMRRKELLDLWNHASVKVMDVRHQIVQPMEVFSYSSLPSSVYVYAVRGQAEVMLDERVHPVFGCHVIHCGKGIALEIVAEKTEFEFYILFYKAVIPLQSRQEIMDLLEMRNWFSLPYHFVVPRPILLLDKIEKLQDVWQGGAATAAQTLYAKALFQLFVAELLEQMHDAEERGESGDLVWQAKQFIHAHYSEPITLATIAQKLRYSAPYLSKQFKQHTGHSPIDYLIRVRLEKAKAFLLQTEAPLQEIAQGVGYSDLSYFIRAFKKHTGVTPGQFKEQAESAIWEAGSEYPVKRLRSSLVQSSPRYYNLINNENHYQKEEGESVQRFRNGTKGKMHKWMLGLALLLSACSGTGSGGAVSSSPPQVATPVPAAASPQEAKQQWPRTYVDATGKEVVMAKQPQRIVVTHFGMMEYFFALETPPIASTLAERMLGSFETLKPYAKTAAVKDIGEVTTPNLELMTELEPDLIVAFTGTHNDVYEDLSRISTVAMIDNVEERTWAQTLREYAKLIGKEPLAETYIAKLEALMTEAKDKMASKKDKTVTFLRASGDGSTFYVLDDNDVSYAFDEKSGLGLTSPGKYKQEGDVVTLEGITVLDPDYIFLVDHLDSVDTTLAELNKSKVWRSLKAVKANHVYPLDVSISTKGPIAVEYTTKELLRALSE</sequence>
<comment type="similarity">
    <text evidence="2">Belongs to the bacterial solute-binding protein 8 family.</text>
</comment>
<evidence type="ECO:0000259" key="9">
    <source>
        <dbReference type="PROSITE" id="PS01124"/>
    </source>
</evidence>
<dbReference type="Gene3D" id="1.10.10.60">
    <property type="entry name" value="Homeodomain-like"/>
    <property type="match status" value="2"/>
</dbReference>
<dbReference type="InterPro" id="IPR020449">
    <property type="entry name" value="Tscrpt_reg_AraC-type_HTH"/>
</dbReference>
<evidence type="ECO:0000256" key="2">
    <source>
        <dbReference type="ARBA" id="ARBA00008814"/>
    </source>
</evidence>
<dbReference type="InterPro" id="IPR051313">
    <property type="entry name" value="Bact_iron-sidero_bind"/>
</dbReference>
<dbReference type="PANTHER" id="PTHR30532">
    <property type="entry name" value="IRON III DICITRATE-BINDING PERIPLASMIC PROTEIN"/>
    <property type="match status" value="1"/>
</dbReference>
<keyword evidence="3" id="KW-0813">Transport</keyword>
<evidence type="ECO:0000313" key="12">
    <source>
        <dbReference type="Proteomes" id="UP000269573"/>
    </source>
</evidence>
<keyword evidence="12" id="KW-1185">Reference proteome</keyword>
<dbReference type="SUPFAM" id="SSF53807">
    <property type="entry name" value="Helical backbone' metal receptor"/>
    <property type="match status" value="1"/>
</dbReference>
<feature type="region of interest" description="Disordered" evidence="8">
    <location>
        <begin position="357"/>
        <end position="381"/>
    </location>
</feature>
<dbReference type="InterPro" id="IPR002491">
    <property type="entry name" value="ABC_transptr_periplasmic_BD"/>
</dbReference>
<dbReference type="SUPFAM" id="SSF46689">
    <property type="entry name" value="Homeodomain-like"/>
    <property type="match status" value="2"/>
</dbReference>
<dbReference type="GO" id="GO:0003700">
    <property type="term" value="F:DNA-binding transcription factor activity"/>
    <property type="evidence" value="ECO:0007669"/>
    <property type="project" value="InterPro"/>
</dbReference>
<comment type="subcellular location">
    <subcellularLocation>
        <location evidence="1">Cell envelope</location>
    </subcellularLocation>
</comment>
<dbReference type="PROSITE" id="PS50983">
    <property type="entry name" value="FE_B12_PBP"/>
    <property type="match status" value="1"/>
</dbReference>
<gene>
    <name evidence="11" type="ORF">EDM59_11945</name>
</gene>
<feature type="domain" description="HTH araC/xylS-type" evidence="9">
    <location>
        <begin position="181"/>
        <end position="279"/>
    </location>
</feature>
<dbReference type="PANTHER" id="PTHR30532:SF24">
    <property type="entry name" value="FERRIC ENTEROBACTIN-BINDING PERIPLASMIC PROTEIN FEPB"/>
    <property type="match status" value="1"/>
</dbReference>
<dbReference type="GO" id="GO:0043565">
    <property type="term" value="F:sequence-specific DNA binding"/>
    <property type="evidence" value="ECO:0007669"/>
    <property type="project" value="InterPro"/>
</dbReference>
<dbReference type="Proteomes" id="UP000269573">
    <property type="component" value="Unassembled WGS sequence"/>
</dbReference>
<dbReference type="SMART" id="SM00342">
    <property type="entry name" value="HTH_ARAC"/>
    <property type="match status" value="1"/>
</dbReference>
<comment type="caution">
    <text evidence="11">The sequence shown here is derived from an EMBL/GenBank/DDBJ whole genome shotgun (WGS) entry which is preliminary data.</text>
</comment>
<evidence type="ECO:0000259" key="10">
    <source>
        <dbReference type="PROSITE" id="PS50983"/>
    </source>
</evidence>
<evidence type="ECO:0000313" key="11">
    <source>
        <dbReference type="EMBL" id="RNB85714.1"/>
    </source>
</evidence>